<evidence type="ECO:0000313" key="17">
    <source>
        <dbReference type="Proteomes" id="UP000184221"/>
    </source>
</evidence>
<proteinExistence type="inferred from homology"/>
<evidence type="ECO:0000256" key="8">
    <source>
        <dbReference type="ARBA" id="ARBA00022692"/>
    </source>
</evidence>
<comment type="subcellular location">
    <subcellularLocation>
        <location evidence="3">Cell junction</location>
        <location evidence="3">Tight junction</location>
    </subcellularLocation>
    <subcellularLocation>
        <location evidence="1">Lateral cell membrane</location>
    </subcellularLocation>
    <subcellularLocation>
        <location evidence="2">Membrane</location>
        <topology evidence="2">Multi-pass membrane protein</topology>
    </subcellularLocation>
</comment>
<evidence type="ECO:0000256" key="4">
    <source>
        <dbReference type="ARBA" id="ARBA00007146"/>
    </source>
</evidence>
<feature type="domain" description="Cyclic nucleotide-binding" evidence="15">
    <location>
        <begin position="95"/>
        <end position="209"/>
    </location>
</feature>
<dbReference type="Proteomes" id="UP000184221">
    <property type="component" value="Unassembled WGS sequence"/>
</dbReference>
<evidence type="ECO:0000256" key="13">
    <source>
        <dbReference type="ARBA" id="ARBA00023180"/>
    </source>
</evidence>
<dbReference type="GO" id="GO:0005923">
    <property type="term" value="C:bicellular tight junction"/>
    <property type="evidence" value="ECO:0007669"/>
    <property type="project" value="UniProtKB-SubCell"/>
</dbReference>
<dbReference type="InterPro" id="IPR018490">
    <property type="entry name" value="cNMP-bd_dom_sf"/>
</dbReference>
<dbReference type="GO" id="GO:0030552">
    <property type="term" value="F:cAMP binding"/>
    <property type="evidence" value="ECO:0007669"/>
    <property type="project" value="TreeGrafter"/>
</dbReference>
<feature type="transmembrane region" description="Helical" evidence="14">
    <location>
        <begin position="30"/>
        <end position="49"/>
    </location>
</feature>
<keyword evidence="7" id="KW-1003">Cell membrane</keyword>
<evidence type="ECO:0000256" key="14">
    <source>
        <dbReference type="SAM" id="Phobius"/>
    </source>
</evidence>
<evidence type="ECO:0000256" key="11">
    <source>
        <dbReference type="ARBA" id="ARBA00022989"/>
    </source>
</evidence>
<dbReference type="STRING" id="996342.SAMN05443551_1194"/>
<dbReference type="GO" id="GO:0016328">
    <property type="term" value="C:lateral plasma membrane"/>
    <property type="evidence" value="ECO:0007669"/>
    <property type="project" value="UniProtKB-SubCell"/>
</dbReference>
<evidence type="ECO:0000256" key="7">
    <source>
        <dbReference type="ARBA" id="ARBA00022475"/>
    </source>
</evidence>
<dbReference type="InterPro" id="IPR014710">
    <property type="entry name" value="RmlC-like_jellyroll"/>
</dbReference>
<evidence type="ECO:0000256" key="9">
    <source>
        <dbReference type="ARBA" id="ARBA00022889"/>
    </source>
</evidence>
<keyword evidence="10" id="KW-0965">Cell junction</keyword>
<keyword evidence="13" id="KW-0325">Glycoprotein</keyword>
<organism evidence="16 17">
    <name type="scientific">Marivita hallyeonensis</name>
    <dbReference type="NCBI Taxonomy" id="996342"/>
    <lineage>
        <taxon>Bacteria</taxon>
        <taxon>Pseudomonadati</taxon>
        <taxon>Pseudomonadota</taxon>
        <taxon>Alphaproteobacteria</taxon>
        <taxon>Rhodobacterales</taxon>
        <taxon>Roseobacteraceae</taxon>
        <taxon>Marivita</taxon>
    </lineage>
</organism>
<evidence type="ECO:0000313" key="16">
    <source>
        <dbReference type="EMBL" id="SHG97954.1"/>
    </source>
</evidence>
<evidence type="ECO:0000259" key="15">
    <source>
        <dbReference type="PROSITE" id="PS50042"/>
    </source>
</evidence>
<dbReference type="SMART" id="SM00100">
    <property type="entry name" value="cNMP"/>
    <property type="match status" value="1"/>
</dbReference>
<dbReference type="InterPro" id="IPR055272">
    <property type="entry name" value="POPDC1-3_dom"/>
</dbReference>
<dbReference type="PANTHER" id="PTHR12101:SF17">
    <property type="entry name" value="BLOOD VESSEL EPICARDIAL SUBSTANCE"/>
    <property type="match status" value="1"/>
</dbReference>
<dbReference type="InterPro" id="IPR006916">
    <property type="entry name" value="POPDC1-3"/>
</dbReference>
<evidence type="ECO:0000256" key="5">
    <source>
        <dbReference type="ARBA" id="ARBA00022427"/>
    </source>
</evidence>
<keyword evidence="8 14" id="KW-0812">Transmembrane</keyword>
<evidence type="ECO:0000256" key="6">
    <source>
        <dbReference type="ARBA" id="ARBA00022473"/>
    </source>
</evidence>
<keyword evidence="11 14" id="KW-1133">Transmembrane helix</keyword>
<evidence type="ECO:0000256" key="12">
    <source>
        <dbReference type="ARBA" id="ARBA00023136"/>
    </source>
</evidence>
<evidence type="ECO:0000256" key="10">
    <source>
        <dbReference type="ARBA" id="ARBA00022949"/>
    </source>
</evidence>
<keyword evidence="6" id="KW-0217">Developmental protein</keyword>
<keyword evidence="5" id="KW-0796">Tight junction</keyword>
<dbReference type="PANTHER" id="PTHR12101">
    <property type="entry name" value="POPEYE DOMAIN CONTAINING PROTEIN"/>
    <property type="match status" value="1"/>
</dbReference>
<name>A0A1M5P815_9RHOB</name>
<keyword evidence="17" id="KW-1185">Reference proteome</keyword>
<comment type="similarity">
    <text evidence="4">Belongs to the popeye family.</text>
</comment>
<gene>
    <name evidence="16" type="ORF">SAMN05443551_1194</name>
</gene>
<dbReference type="PROSITE" id="PS50042">
    <property type="entry name" value="CNMP_BINDING_3"/>
    <property type="match status" value="1"/>
</dbReference>
<dbReference type="EMBL" id="FQXC01000001">
    <property type="protein sequence ID" value="SHG97954.1"/>
    <property type="molecule type" value="Genomic_DNA"/>
</dbReference>
<dbReference type="SUPFAM" id="SSF51206">
    <property type="entry name" value="cAMP-binding domain-like"/>
    <property type="match status" value="1"/>
</dbReference>
<evidence type="ECO:0000256" key="1">
    <source>
        <dbReference type="ARBA" id="ARBA00004124"/>
    </source>
</evidence>
<dbReference type="RefSeq" id="WP_178346851.1">
    <property type="nucleotide sequence ID" value="NZ_FQXC01000001.1"/>
</dbReference>
<feature type="transmembrane region" description="Helical" evidence="14">
    <location>
        <begin position="6"/>
        <end position="25"/>
    </location>
</feature>
<reference evidence="16 17" key="1">
    <citation type="submission" date="2016-11" db="EMBL/GenBank/DDBJ databases">
        <authorList>
            <person name="Jaros S."/>
            <person name="Januszkiewicz K."/>
            <person name="Wedrychowicz H."/>
        </authorList>
    </citation>
    <scope>NUCLEOTIDE SEQUENCE [LARGE SCALE GENOMIC DNA]</scope>
    <source>
        <strain evidence="16 17">DSM 29431</strain>
    </source>
</reference>
<dbReference type="Pfam" id="PF04831">
    <property type="entry name" value="POPDC1-3"/>
    <property type="match status" value="1"/>
</dbReference>
<dbReference type="Gene3D" id="2.60.120.10">
    <property type="entry name" value="Jelly Rolls"/>
    <property type="match status" value="1"/>
</dbReference>
<dbReference type="GO" id="GO:0007155">
    <property type="term" value="P:cell adhesion"/>
    <property type="evidence" value="ECO:0007669"/>
    <property type="project" value="UniProtKB-KW"/>
</dbReference>
<protein>
    <submittedName>
        <fullName evidence="16">Popeye protein conserved region</fullName>
    </submittedName>
</protein>
<feature type="transmembrane region" description="Helical" evidence="14">
    <location>
        <begin position="55"/>
        <end position="77"/>
    </location>
</feature>
<dbReference type="AlphaFoldDB" id="A0A1M5P815"/>
<dbReference type="CDD" id="cd00038">
    <property type="entry name" value="CAP_ED"/>
    <property type="match status" value="1"/>
</dbReference>
<evidence type="ECO:0000256" key="2">
    <source>
        <dbReference type="ARBA" id="ARBA00004141"/>
    </source>
</evidence>
<dbReference type="InterPro" id="IPR000595">
    <property type="entry name" value="cNMP-bd_dom"/>
</dbReference>
<keyword evidence="9" id="KW-0130">Cell adhesion</keyword>
<sequence length="232" mass="25957">MDPSQFFSAEFFVHVALFFYVWGLLARNELWLRLLILAGTFCYIVYYYYVSEAPLWDAIWASSVIGVTNLFMIGVILHERSTLGMNATMLALYASFPTLNPGQFRRIMKHADWVTAEAETRICTRGVRPDSLYLVSAGQMHLFRDGTDAWIGPGNFIGEISFLIDGPATADVIAQKGTEYVRWDRAKLKALMDKSPRISNAISALFNKDIARKLSVSTPVPEQAGQATGTLN</sequence>
<accession>A0A1M5P815</accession>
<evidence type="ECO:0000256" key="3">
    <source>
        <dbReference type="ARBA" id="ARBA00004435"/>
    </source>
</evidence>
<dbReference type="Pfam" id="PF00027">
    <property type="entry name" value="cNMP_binding"/>
    <property type="match status" value="1"/>
</dbReference>
<keyword evidence="12 14" id="KW-0472">Membrane</keyword>